<feature type="region of interest" description="Disordered" evidence="5">
    <location>
        <begin position="1"/>
        <end position="62"/>
    </location>
</feature>
<accession>A0A5C0UHF5</accession>
<gene>
    <name evidence="7" type="ORF">FZC36_01720</name>
</gene>
<evidence type="ECO:0000256" key="4">
    <source>
        <dbReference type="ARBA" id="ARBA00022840"/>
    </source>
</evidence>
<keyword evidence="2" id="KW-0813">Transport</keyword>
<proteinExistence type="inferred from homology"/>
<dbReference type="Pfam" id="PF00005">
    <property type="entry name" value="ABC_tran"/>
    <property type="match status" value="1"/>
</dbReference>
<protein>
    <submittedName>
        <fullName evidence="7">ABC transporter ATP-binding protein</fullName>
    </submittedName>
</protein>
<dbReference type="PROSITE" id="PS50893">
    <property type="entry name" value="ABC_TRANSPORTER_2"/>
    <property type="match status" value="1"/>
</dbReference>
<dbReference type="CDD" id="cd03255">
    <property type="entry name" value="ABC_MJ0796_LolCDE_FtsE"/>
    <property type="match status" value="1"/>
</dbReference>
<evidence type="ECO:0000259" key="6">
    <source>
        <dbReference type="PROSITE" id="PS50893"/>
    </source>
</evidence>
<dbReference type="InterPro" id="IPR017911">
    <property type="entry name" value="MacB-like_ATP-bd"/>
</dbReference>
<evidence type="ECO:0000256" key="2">
    <source>
        <dbReference type="ARBA" id="ARBA00022448"/>
    </source>
</evidence>
<keyword evidence="3" id="KW-0547">Nucleotide-binding</keyword>
<evidence type="ECO:0000256" key="3">
    <source>
        <dbReference type="ARBA" id="ARBA00022741"/>
    </source>
</evidence>
<evidence type="ECO:0000313" key="8">
    <source>
        <dbReference type="Proteomes" id="UP000324924"/>
    </source>
</evidence>
<comment type="similarity">
    <text evidence="1">Belongs to the ABC transporter superfamily.</text>
</comment>
<dbReference type="InterPro" id="IPR017871">
    <property type="entry name" value="ABC_transporter-like_CS"/>
</dbReference>
<dbReference type="GO" id="GO:0016887">
    <property type="term" value="F:ATP hydrolysis activity"/>
    <property type="evidence" value="ECO:0007669"/>
    <property type="project" value="InterPro"/>
</dbReference>
<dbReference type="PANTHER" id="PTHR42798:SF4">
    <property type="entry name" value="ABC TRANSPORTER DOMAIN-CONTAINING PROTEIN"/>
    <property type="match status" value="1"/>
</dbReference>
<dbReference type="PROSITE" id="PS00211">
    <property type="entry name" value="ABC_TRANSPORTER_1"/>
    <property type="match status" value="1"/>
</dbReference>
<dbReference type="SMART" id="SM00382">
    <property type="entry name" value="AAA"/>
    <property type="match status" value="1"/>
</dbReference>
<organism evidence="7 8">
    <name type="scientific">Candidatus Nesciobacter abundans</name>
    <dbReference type="NCBI Taxonomy" id="2601668"/>
    <lineage>
        <taxon>Bacteria</taxon>
        <taxon>Pseudomonadati</taxon>
        <taxon>Pseudomonadota</taxon>
        <taxon>Alphaproteobacteria</taxon>
        <taxon>Holosporales</taxon>
        <taxon>Holosporaceae</taxon>
        <taxon>Candidatus Nesciobacter</taxon>
    </lineage>
</organism>
<evidence type="ECO:0000313" key="7">
    <source>
        <dbReference type="EMBL" id="QEK39147.1"/>
    </source>
</evidence>
<dbReference type="GO" id="GO:0005524">
    <property type="term" value="F:ATP binding"/>
    <property type="evidence" value="ECO:0007669"/>
    <property type="project" value="UniProtKB-KW"/>
</dbReference>
<keyword evidence="4 7" id="KW-0067">ATP-binding</keyword>
<keyword evidence="8" id="KW-1185">Reference proteome</keyword>
<dbReference type="AlphaFoldDB" id="A0A5C0UHF5"/>
<reference evidence="7 8" key="1">
    <citation type="submission" date="2019-08" db="EMBL/GenBank/DDBJ databases">
        <title>Highly reduced genomes of protist endosymbionts show evolutionary convergence.</title>
        <authorList>
            <person name="George E."/>
            <person name="Husnik F."/>
            <person name="Tashyreva D."/>
            <person name="Prokopchuk G."/>
            <person name="Horak A."/>
            <person name="Kwong W.K."/>
            <person name="Lukes J."/>
            <person name="Keeling P.J."/>
        </authorList>
    </citation>
    <scope>NUCLEOTIDE SEQUENCE [LARGE SCALE GENOMIC DNA]</scope>
    <source>
        <strain evidence="7">1604HC</strain>
    </source>
</reference>
<feature type="domain" description="ABC transporter" evidence="6">
    <location>
        <begin position="52"/>
        <end position="274"/>
    </location>
</feature>
<sequence length="274" mass="30838">MLKFDKVFFKYPDENNNKSSKLNENKNHKSNSTKHEIDHKSDYESYESGNEKVLQNSGKKSLEEKDSGESYVLKNVSLEVSKGESLIIEGKSGSGKSTFLNLAGKLETPSEGKILFEGQNLIDFTEHEFRRKISYIFQSHSLWKDFTVLENVKMPLLIKGVSENKATKISKLWLDQVGLSDHLNKSVNAISGGEQQRVGIARAFASSPKLILADEPTGNLDNQTGEKIINLCLSFSKQNNITFICVTHNPNWKNLFDKSYTCSMGKMHLTSSFN</sequence>
<name>A0A5C0UHF5_9PROT</name>
<dbReference type="InterPro" id="IPR003593">
    <property type="entry name" value="AAA+_ATPase"/>
</dbReference>
<dbReference type="Proteomes" id="UP000324924">
    <property type="component" value="Chromosome"/>
</dbReference>
<dbReference type="SUPFAM" id="SSF52540">
    <property type="entry name" value="P-loop containing nucleoside triphosphate hydrolases"/>
    <property type="match status" value="1"/>
</dbReference>
<dbReference type="Gene3D" id="3.40.50.300">
    <property type="entry name" value="P-loop containing nucleotide triphosphate hydrolases"/>
    <property type="match status" value="1"/>
</dbReference>
<dbReference type="RefSeq" id="WP_148972270.1">
    <property type="nucleotide sequence ID" value="NZ_CP043314.1"/>
</dbReference>
<dbReference type="InterPro" id="IPR027417">
    <property type="entry name" value="P-loop_NTPase"/>
</dbReference>
<feature type="compositionally biased region" description="Basic and acidic residues" evidence="5">
    <location>
        <begin position="1"/>
        <end position="43"/>
    </location>
</feature>
<dbReference type="PANTHER" id="PTHR42798">
    <property type="entry name" value="LIPOPROTEIN-RELEASING SYSTEM ATP-BINDING PROTEIN LOLD"/>
    <property type="match status" value="1"/>
</dbReference>
<dbReference type="KEGG" id="nabu:FZC36_01720"/>
<dbReference type="EMBL" id="CP043314">
    <property type="protein sequence ID" value="QEK39147.1"/>
    <property type="molecule type" value="Genomic_DNA"/>
</dbReference>
<evidence type="ECO:0000256" key="1">
    <source>
        <dbReference type="ARBA" id="ARBA00005417"/>
    </source>
</evidence>
<dbReference type="InterPro" id="IPR003439">
    <property type="entry name" value="ABC_transporter-like_ATP-bd"/>
</dbReference>
<evidence type="ECO:0000256" key="5">
    <source>
        <dbReference type="SAM" id="MobiDB-lite"/>
    </source>
</evidence>
<dbReference type="OrthoDB" id="9802264at2"/>